<dbReference type="EMBL" id="JABFCN010000070">
    <property type="protein sequence ID" value="NNU41690.1"/>
    <property type="molecule type" value="Genomic_DNA"/>
</dbReference>
<organism evidence="3 4">
    <name type="scientific">Rhizobium sophorae</name>
    <dbReference type="NCBI Taxonomy" id="1535242"/>
    <lineage>
        <taxon>Bacteria</taxon>
        <taxon>Pseudomonadati</taxon>
        <taxon>Pseudomonadota</taxon>
        <taxon>Alphaproteobacteria</taxon>
        <taxon>Hyphomicrobiales</taxon>
        <taxon>Rhizobiaceae</taxon>
        <taxon>Rhizobium/Agrobacterium group</taxon>
        <taxon>Rhizobium</taxon>
    </lineage>
</organism>
<dbReference type="Proteomes" id="UP000519972">
    <property type="component" value="Unassembled WGS sequence"/>
</dbReference>
<evidence type="ECO:0000256" key="2">
    <source>
        <dbReference type="SAM" id="SignalP"/>
    </source>
</evidence>
<evidence type="ECO:0000313" key="3">
    <source>
        <dbReference type="EMBL" id="NNU41690.1"/>
    </source>
</evidence>
<name>A0A7Y3SEE7_9HYPH</name>
<keyword evidence="4" id="KW-1185">Reference proteome</keyword>
<evidence type="ECO:0000313" key="4">
    <source>
        <dbReference type="Proteomes" id="UP000519972"/>
    </source>
</evidence>
<comment type="caution">
    <text evidence="3">The sequence shown here is derived from an EMBL/GenBank/DDBJ whole genome shotgun (WGS) entry which is preliminary data.</text>
</comment>
<feature type="region of interest" description="Disordered" evidence="1">
    <location>
        <begin position="78"/>
        <end position="101"/>
    </location>
</feature>
<protein>
    <recommendedName>
        <fullName evidence="5">DUF3551 domain-containing protein</fullName>
    </recommendedName>
</protein>
<dbReference type="RefSeq" id="WP_168309435.1">
    <property type="nucleotide sequence ID" value="NZ_JABFCN010000070.1"/>
</dbReference>
<sequence>MSPPPLLWKLFVLTSILAGAGPFGLASAGMPDGEFDEELEFFCTPGDSPGEACVSLYVDEDGYEICLFDKTAETENCMSSYSQPDNRGKGYDGPEGPQQFI</sequence>
<evidence type="ECO:0008006" key="5">
    <source>
        <dbReference type="Google" id="ProtNLM"/>
    </source>
</evidence>
<feature type="signal peptide" evidence="2">
    <location>
        <begin position="1"/>
        <end position="20"/>
    </location>
</feature>
<reference evidence="3 4" key="1">
    <citation type="submission" date="2020-02" db="EMBL/GenBank/DDBJ databases">
        <authorList>
            <person name="Sun Q."/>
        </authorList>
    </citation>
    <scope>NUCLEOTIDE SEQUENCE [LARGE SCALE GENOMIC DNA]</scope>
    <source>
        <strain evidence="3 4">CCBAU 03386</strain>
    </source>
</reference>
<dbReference type="AlphaFoldDB" id="A0A7Y3SEE7"/>
<accession>A0A7Y3SEE7</accession>
<gene>
    <name evidence="3" type="ORF">G9X64_35465</name>
</gene>
<keyword evidence="2" id="KW-0732">Signal</keyword>
<feature type="chain" id="PRO_5031415297" description="DUF3551 domain-containing protein" evidence="2">
    <location>
        <begin position="21"/>
        <end position="101"/>
    </location>
</feature>
<proteinExistence type="predicted"/>
<evidence type="ECO:0000256" key="1">
    <source>
        <dbReference type="SAM" id="MobiDB-lite"/>
    </source>
</evidence>